<proteinExistence type="predicted"/>
<dbReference type="AlphaFoldDB" id="A0A5C6CKQ6"/>
<accession>A0A5C6CKQ6</accession>
<name>A0A5C6CKQ6_9BACT</name>
<comment type="caution">
    <text evidence="1">The sequence shown here is derived from an EMBL/GenBank/DDBJ whole genome shotgun (WGS) entry which is preliminary data.</text>
</comment>
<sequence length="1036" mass="114505">MRKDVKRSLVLWPLTASLVMVAVSWHGTMNQGWFESLGPSADDQQRPSWDSQVVTFQSPANIQGRSSVNATAVERTRETRLESTFEVLHPQIAPTPAEVAAIERPEYGVRGMRMPLRLERELASTEKHDAPSDLLTEARNPHYGESNIAKAAPRESDNELVIDLDHMDLESVASDEYRLNPSTVKAQASTEADIKVALPSEKPGRLIAPIRDEHQELAGHHSAIAASLSDSLDAPSSVDGVADYSPLPEIQSPLNTIAAVQPEAVQAELGERRASDRKRASVLPESIAVLAKISPRPTVNPKASSVASEMIPDVSSAADAGESFDAASVFESTRRSHQLSPAGWPVTNSLNRQLDRLDEFVNSYRAEPGTQSNSQLQELAELSSWSERVQQTLAELRTEPRLGGARAGTLIERLDTLRRQGQDTAEAMVTRETQMHFLYACYAIERRVAVWQPIWQLSQTGDTQMLAPRNHVATEADASEFVAQVRAILSETGDAEGWNRFLLLDPLESAATGASREDRAMLAKRFLARLRWHGLHPDHREWLRGDKIEQLAIAIRPWTRGAVDYASLLNQLEHQESNEIDTVSLEIAEAVQTLRHSDNPIAVKVASAIDTHYRNANIRLAISQSMLQRMLPTIAPQSVPIRTQVLGSQVRGISHVKSNLSIALLPSPNHWQIDLRTLGNVKTRSIGHSGPVALRTAGDSDFLASTPIEITPDGVQLGDSWVDVNGRNQLQGIATDYDSWPLIGTLVRSLATTRYESLEPLSNQISIEKVRSQVGGEIDQRVDKQINDSARSLSKLVLGPLGALKLDPQVADMQTTNDRLLARYRLAGDWQLGAFTPRPRALRNSLMSVQVHQSSMNNTLEQLVPRDQPRRIVDMIQEGMVLFGQQASAIPEDIPDDVMIQFAKTRPITVEIENGKLWLTLRVVKLTRGEMLDLRRFIVRASYVPKVDGLKATLVRDGHLSISGPNLSMRERLPIRAIFTKVLSPNRGLPLTSDVLAMHPASESLAISQLELREGWIALSLSELDQARIATRPDAR</sequence>
<keyword evidence="2" id="KW-1185">Reference proteome</keyword>
<gene>
    <name evidence="1" type="ORF">Pla52o_17540</name>
</gene>
<reference evidence="1 2" key="1">
    <citation type="submission" date="2019-02" db="EMBL/GenBank/DDBJ databases">
        <title>Deep-cultivation of Planctomycetes and their phenomic and genomic characterization uncovers novel biology.</title>
        <authorList>
            <person name="Wiegand S."/>
            <person name="Jogler M."/>
            <person name="Boedeker C."/>
            <person name="Pinto D."/>
            <person name="Vollmers J."/>
            <person name="Rivas-Marin E."/>
            <person name="Kohn T."/>
            <person name="Peeters S.H."/>
            <person name="Heuer A."/>
            <person name="Rast P."/>
            <person name="Oberbeckmann S."/>
            <person name="Bunk B."/>
            <person name="Jeske O."/>
            <person name="Meyerdierks A."/>
            <person name="Storesund J.E."/>
            <person name="Kallscheuer N."/>
            <person name="Luecker S."/>
            <person name="Lage O.M."/>
            <person name="Pohl T."/>
            <person name="Merkel B.J."/>
            <person name="Hornburger P."/>
            <person name="Mueller R.-W."/>
            <person name="Bruemmer F."/>
            <person name="Labrenz M."/>
            <person name="Spormann A.M."/>
            <person name="Op Den Camp H."/>
            <person name="Overmann J."/>
            <person name="Amann R."/>
            <person name="Jetten M.S.M."/>
            <person name="Mascher T."/>
            <person name="Medema M.H."/>
            <person name="Devos D.P."/>
            <person name="Kaster A.-K."/>
            <person name="Ovreas L."/>
            <person name="Rohde M."/>
            <person name="Galperin M.Y."/>
            <person name="Jogler C."/>
        </authorList>
    </citation>
    <scope>NUCLEOTIDE SEQUENCE [LARGE SCALE GENOMIC DNA]</scope>
    <source>
        <strain evidence="1 2">Pla52o</strain>
    </source>
</reference>
<evidence type="ECO:0000313" key="1">
    <source>
        <dbReference type="EMBL" id="TWU25453.1"/>
    </source>
</evidence>
<dbReference type="EMBL" id="SJPT01000002">
    <property type="protein sequence ID" value="TWU25453.1"/>
    <property type="molecule type" value="Genomic_DNA"/>
</dbReference>
<protein>
    <submittedName>
        <fullName evidence="1">Uncharacterized protein</fullName>
    </submittedName>
</protein>
<evidence type="ECO:0000313" key="2">
    <source>
        <dbReference type="Proteomes" id="UP000316304"/>
    </source>
</evidence>
<organism evidence="1 2">
    <name type="scientific">Novipirellula galeiformis</name>
    <dbReference type="NCBI Taxonomy" id="2528004"/>
    <lineage>
        <taxon>Bacteria</taxon>
        <taxon>Pseudomonadati</taxon>
        <taxon>Planctomycetota</taxon>
        <taxon>Planctomycetia</taxon>
        <taxon>Pirellulales</taxon>
        <taxon>Pirellulaceae</taxon>
        <taxon>Novipirellula</taxon>
    </lineage>
</organism>
<dbReference type="Proteomes" id="UP000316304">
    <property type="component" value="Unassembled WGS sequence"/>
</dbReference>